<feature type="compositionally biased region" description="Polar residues" evidence="1">
    <location>
        <begin position="306"/>
        <end position="323"/>
    </location>
</feature>
<feature type="region of interest" description="Disordered" evidence="1">
    <location>
        <begin position="381"/>
        <end position="400"/>
    </location>
</feature>
<feature type="region of interest" description="Disordered" evidence="1">
    <location>
        <begin position="101"/>
        <end position="323"/>
    </location>
</feature>
<organism evidence="2 3">
    <name type="scientific">Microthyrium microscopicum</name>
    <dbReference type="NCBI Taxonomy" id="703497"/>
    <lineage>
        <taxon>Eukaryota</taxon>
        <taxon>Fungi</taxon>
        <taxon>Dikarya</taxon>
        <taxon>Ascomycota</taxon>
        <taxon>Pezizomycotina</taxon>
        <taxon>Dothideomycetes</taxon>
        <taxon>Dothideomycetes incertae sedis</taxon>
        <taxon>Microthyriales</taxon>
        <taxon>Microthyriaceae</taxon>
        <taxon>Microthyrium</taxon>
    </lineage>
</organism>
<dbReference type="Proteomes" id="UP000799302">
    <property type="component" value="Unassembled WGS sequence"/>
</dbReference>
<sequence length="557" mass="62728">MCFNMTKLTWEVMAKEEQNLKQKKPPSLQDMMNELQKVKRGSDALGPRIQQQGQIVVLAELQRQRDQRQAELLDLDQRIASMQEGHPVEDQILVTRPTTANTAQDTAFQRSTTPPSPPPQVRHVQPQLANTGNMPPPAQVPPRSNRTYQPSPLSQDPQQAQYDPQSAGGNSPNYEPSPQSSISSEPAGIAAQSGPVDQPSFPGHNKQQGQYGYPHQGQYGYPQQGQYSPPQQGQYGYPQQGQPGYYSATGQNLVPQQSRPQRAPRAHQYPLSNNPQPAQPAQYSTHNTTRHTLTSQQQQDYQSFQTNRPSTVEYQSNPGHQQVGTLSSLAHWSDSQDTIGSDLARQQLHRNAPNYAPYDTVIHEALQGPGYPEAVNRNPEREMYHRGGTPDESEDSDAEEIERRIARGIREDMERGAEGRAARLRMDRAARRVIERATERRVESQAESLAEDEIQEDPMLVDQDDEDPEDQYQQGDEEEDSDKDDDQNTRRGRSCERVVPDRSDRHCDASTIVVRLTNLSQTRRNRRLEPKRESNVIVGGVDLYHVSSSLVLIVTKD</sequence>
<dbReference type="EMBL" id="MU004230">
    <property type="protein sequence ID" value="KAF2674762.1"/>
    <property type="molecule type" value="Genomic_DNA"/>
</dbReference>
<keyword evidence="3" id="KW-1185">Reference proteome</keyword>
<feature type="compositionally biased region" description="Low complexity" evidence="1">
    <location>
        <begin position="176"/>
        <end position="186"/>
    </location>
</feature>
<feature type="compositionally biased region" description="Polar residues" evidence="1">
    <location>
        <begin position="142"/>
        <end position="174"/>
    </location>
</feature>
<evidence type="ECO:0000313" key="2">
    <source>
        <dbReference type="EMBL" id="KAF2674762.1"/>
    </source>
</evidence>
<evidence type="ECO:0000313" key="3">
    <source>
        <dbReference type="Proteomes" id="UP000799302"/>
    </source>
</evidence>
<feature type="compositionally biased region" description="Polar residues" evidence="1">
    <location>
        <begin position="270"/>
        <end position="295"/>
    </location>
</feature>
<feature type="compositionally biased region" description="Acidic residues" evidence="1">
    <location>
        <begin position="462"/>
        <end position="485"/>
    </location>
</feature>
<feature type="region of interest" description="Disordered" evidence="1">
    <location>
        <begin position="437"/>
        <end position="502"/>
    </location>
</feature>
<name>A0A6A6UR71_9PEZI</name>
<dbReference type="AlphaFoldDB" id="A0A6A6UR71"/>
<protein>
    <submittedName>
        <fullName evidence="2">Uncharacterized protein</fullName>
    </submittedName>
</protein>
<feature type="compositionally biased region" description="Acidic residues" evidence="1">
    <location>
        <begin position="391"/>
        <end position="400"/>
    </location>
</feature>
<proteinExistence type="predicted"/>
<feature type="compositionally biased region" description="Low complexity" evidence="1">
    <location>
        <begin position="296"/>
        <end position="305"/>
    </location>
</feature>
<gene>
    <name evidence="2" type="ORF">BT63DRAFT_462315</name>
</gene>
<feature type="compositionally biased region" description="Basic and acidic residues" evidence="1">
    <location>
        <begin position="486"/>
        <end position="502"/>
    </location>
</feature>
<reference evidence="2" key="1">
    <citation type="journal article" date="2020" name="Stud. Mycol.">
        <title>101 Dothideomycetes genomes: a test case for predicting lifestyles and emergence of pathogens.</title>
        <authorList>
            <person name="Haridas S."/>
            <person name="Albert R."/>
            <person name="Binder M."/>
            <person name="Bloem J."/>
            <person name="Labutti K."/>
            <person name="Salamov A."/>
            <person name="Andreopoulos B."/>
            <person name="Baker S."/>
            <person name="Barry K."/>
            <person name="Bills G."/>
            <person name="Bluhm B."/>
            <person name="Cannon C."/>
            <person name="Castanera R."/>
            <person name="Culley D."/>
            <person name="Daum C."/>
            <person name="Ezra D."/>
            <person name="Gonzalez J."/>
            <person name="Henrissat B."/>
            <person name="Kuo A."/>
            <person name="Liang C."/>
            <person name="Lipzen A."/>
            <person name="Lutzoni F."/>
            <person name="Magnuson J."/>
            <person name="Mondo S."/>
            <person name="Nolan M."/>
            <person name="Ohm R."/>
            <person name="Pangilinan J."/>
            <person name="Park H.-J."/>
            <person name="Ramirez L."/>
            <person name="Alfaro M."/>
            <person name="Sun H."/>
            <person name="Tritt A."/>
            <person name="Yoshinaga Y."/>
            <person name="Zwiers L.-H."/>
            <person name="Turgeon B."/>
            <person name="Goodwin S."/>
            <person name="Spatafora J."/>
            <person name="Crous P."/>
            <person name="Grigoriev I."/>
        </authorList>
    </citation>
    <scope>NUCLEOTIDE SEQUENCE</scope>
    <source>
        <strain evidence="2">CBS 115976</strain>
    </source>
</reference>
<accession>A0A6A6UR71</accession>
<feature type="compositionally biased region" description="Low complexity" evidence="1">
    <location>
        <begin position="207"/>
        <end position="246"/>
    </location>
</feature>
<feature type="compositionally biased region" description="Polar residues" evidence="1">
    <location>
        <begin position="248"/>
        <end position="260"/>
    </location>
</feature>
<evidence type="ECO:0000256" key="1">
    <source>
        <dbReference type="SAM" id="MobiDB-lite"/>
    </source>
</evidence>